<evidence type="ECO:0000256" key="1">
    <source>
        <dbReference type="SAM" id="Phobius"/>
    </source>
</evidence>
<feature type="transmembrane region" description="Helical" evidence="1">
    <location>
        <begin position="101"/>
        <end position="121"/>
    </location>
</feature>
<keyword evidence="1" id="KW-0472">Membrane</keyword>
<accession>X1H453</accession>
<dbReference type="AlphaFoldDB" id="X1H453"/>
<feature type="non-terminal residue" evidence="2">
    <location>
        <position position="1"/>
    </location>
</feature>
<feature type="transmembrane region" description="Helical" evidence="1">
    <location>
        <begin position="133"/>
        <end position="153"/>
    </location>
</feature>
<comment type="caution">
    <text evidence="2">The sequence shown here is derived from an EMBL/GenBank/DDBJ whole genome shotgun (WGS) entry which is preliminary data.</text>
</comment>
<reference evidence="2" key="1">
    <citation type="journal article" date="2014" name="Front. Microbiol.">
        <title>High frequency of phylogenetically diverse reductive dehalogenase-homologous genes in deep subseafloor sedimentary metagenomes.</title>
        <authorList>
            <person name="Kawai M."/>
            <person name="Futagami T."/>
            <person name="Toyoda A."/>
            <person name="Takaki Y."/>
            <person name="Nishi S."/>
            <person name="Hori S."/>
            <person name="Arai W."/>
            <person name="Tsubouchi T."/>
            <person name="Morono Y."/>
            <person name="Uchiyama I."/>
            <person name="Ito T."/>
            <person name="Fujiyama A."/>
            <person name="Inagaki F."/>
            <person name="Takami H."/>
        </authorList>
    </citation>
    <scope>NUCLEOTIDE SEQUENCE</scope>
    <source>
        <strain evidence="2">Expedition CK06-06</strain>
    </source>
</reference>
<keyword evidence="1" id="KW-0812">Transmembrane</keyword>
<evidence type="ECO:0000313" key="2">
    <source>
        <dbReference type="EMBL" id="GAH48629.1"/>
    </source>
</evidence>
<organism evidence="2">
    <name type="scientific">marine sediment metagenome</name>
    <dbReference type="NCBI Taxonomy" id="412755"/>
    <lineage>
        <taxon>unclassified sequences</taxon>
        <taxon>metagenomes</taxon>
        <taxon>ecological metagenomes</taxon>
    </lineage>
</organism>
<gene>
    <name evidence="2" type="ORF">S03H2_35459</name>
</gene>
<dbReference type="EMBL" id="BARU01021690">
    <property type="protein sequence ID" value="GAH48629.1"/>
    <property type="molecule type" value="Genomic_DNA"/>
</dbReference>
<evidence type="ECO:0008006" key="3">
    <source>
        <dbReference type="Google" id="ProtNLM"/>
    </source>
</evidence>
<protein>
    <recommendedName>
        <fullName evidence="3">Glycine zipper domain-containing protein</fullName>
    </recommendedName>
</protein>
<name>X1H453_9ZZZZ</name>
<keyword evidence="1" id="KW-1133">Transmembrane helix</keyword>
<sequence>PFKYPSAYPNAVHVAGATIGSKAYVDKEEAQGAFGFDIRSAGMLPVQIAVDNQGKKGLSIVANQTFLLDKEGNLWPILSDKFAYDRVTKYAQTKKIFKEGAYAGVMSGVAGAVIGAAIGIVTGENVAATAGKGAALGAAAGATLGGLGGYGSADQARREVMKDFEDKNLQNKSISPNSLSFGFIFFPGEAQSAQSIRLQLKEEDTERVFTLNLKLD</sequence>
<proteinExistence type="predicted"/>